<gene>
    <name evidence="4" type="ORF">ACFP1C_09055</name>
</gene>
<dbReference type="Gene3D" id="3.40.50.1000">
    <property type="entry name" value="HAD superfamily/HAD-like"/>
    <property type="match status" value="1"/>
</dbReference>
<dbReference type="PANTHER" id="PTHR46470">
    <property type="entry name" value="N-ACYLNEURAMINATE-9-PHOSPHATASE"/>
    <property type="match status" value="1"/>
</dbReference>
<dbReference type="SFLD" id="SFLDG01129">
    <property type="entry name" value="C1.5:_HAD__Beta-PGM__Phosphata"/>
    <property type="match status" value="1"/>
</dbReference>
<keyword evidence="5" id="KW-1185">Reference proteome</keyword>
<dbReference type="InterPro" id="IPR051400">
    <property type="entry name" value="HAD-like_hydrolase"/>
</dbReference>
<dbReference type="NCBIfam" id="TIGR01549">
    <property type="entry name" value="HAD-SF-IA-v1"/>
    <property type="match status" value="1"/>
</dbReference>
<evidence type="ECO:0000313" key="5">
    <source>
        <dbReference type="Proteomes" id="UP001596283"/>
    </source>
</evidence>
<comment type="caution">
    <text evidence="4">The sequence shown here is derived from an EMBL/GenBank/DDBJ whole genome shotgun (WGS) entry which is preliminary data.</text>
</comment>
<dbReference type="EC" id="3.1.3.-" evidence="4"/>
<evidence type="ECO:0000256" key="3">
    <source>
        <dbReference type="ARBA" id="ARBA00022842"/>
    </source>
</evidence>
<evidence type="ECO:0000256" key="1">
    <source>
        <dbReference type="ARBA" id="ARBA00001946"/>
    </source>
</evidence>
<evidence type="ECO:0000256" key="2">
    <source>
        <dbReference type="ARBA" id="ARBA00022801"/>
    </source>
</evidence>
<comment type="cofactor">
    <cofactor evidence="1">
        <name>Mg(2+)</name>
        <dbReference type="ChEBI" id="CHEBI:18420"/>
    </cofactor>
</comment>
<dbReference type="InterPro" id="IPR036412">
    <property type="entry name" value="HAD-like_sf"/>
</dbReference>
<keyword evidence="3" id="KW-0460">Magnesium</keyword>
<dbReference type="InterPro" id="IPR006549">
    <property type="entry name" value="HAD-SF_hydro_IIIA"/>
</dbReference>
<dbReference type="Gene3D" id="1.20.120.710">
    <property type="entry name" value="Haloacid dehalogenase hydrolase-like domain"/>
    <property type="match status" value="1"/>
</dbReference>
<accession>A0ABW1TGZ3</accession>
<dbReference type="SUPFAM" id="SSF56784">
    <property type="entry name" value="HAD-like"/>
    <property type="match status" value="1"/>
</dbReference>
<proteinExistence type="predicted"/>
<sequence length="239" mass="26786">MIKAVVFDVDDTLYDQKAPFTAALAPLLKLPEAADLSLAFQTYRQQSAAAYEQVAAGIWSHEEMAVKRLNAALRSQNLPSVTTEIALAFQKAYCTGLQKIKLFPGLANALDQLKEHYKLGIITNGKTQHQLAKVMQLEMHRWVDRDAIMTSEETGLAKPDPQIFTLMNRRLNLRASEVVYIGDCYSMDVRAAKKAGWQAFWFNHRNQETPDGDWIPDQTVGDSFELQDLLLALTAIAEA</sequence>
<dbReference type="SFLD" id="SFLDS00003">
    <property type="entry name" value="Haloacid_Dehalogenase"/>
    <property type="match status" value="1"/>
</dbReference>
<organism evidence="4 5">
    <name type="scientific">Levilactobacillus fujinensis</name>
    <dbReference type="NCBI Taxonomy" id="2486024"/>
    <lineage>
        <taxon>Bacteria</taxon>
        <taxon>Bacillati</taxon>
        <taxon>Bacillota</taxon>
        <taxon>Bacilli</taxon>
        <taxon>Lactobacillales</taxon>
        <taxon>Lactobacillaceae</taxon>
        <taxon>Levilactobacillus</taxon>
    </lineage>
</organism>
<name>A0ABW1TGZ3_9LACO</name>
<dbReference type="PRINTS" id="PR00413">
    <property type="entry name" value="HADHALOGNASE"/>
</dbReference>
<dbReference type="InterPro" id="IPR006439">
    <property type="entry name" value="HAD-SF_hydro_IA"/>
</dbReference>
<dbReference type="Pfam" id="PF00702">
    <property type="entry name" value="Hydrolase"/>
    <property type="match status" value="1"/>
</dbReference>
<reference evidence="5" key="1">
    <citation type="journal article" date="2019" name="Int. J. Syst. Evol. Microbiol.">
        <title>The Global Catalogue of Microorganisms (GCM) 10K type strain sequencing project: providing services to taxonomists for standard genome sequencing and annotation.</title>
        <authorList>
            <consortium name="The Broad Institute Genomics Platform"/>
            <consortium name="The Broad Institute Genome Sequencing Center for Infectious Disease"/>
            <person name="Wu L."/>
            <person name="Ma J."/>
        </authorList>
    </citation>
    <scope>NUCLEOTIDE SEQUENCE [LARGE SCALE GENOMIC DNA]</scope>
    <source>
        <strain evidence="5">CCM 8908</strain>
    </source>
</reference>
<evidence type="ECO:0000313" key="4">
    <source>
        <dbReference type="EMBL" id="MFC6261086.1"/>
    </source>
</evidence>
<dbReference type="RefSeq" id="WP_125685724.1">
    <property type="nucleotide sequence ID" value="NZ_JBHSSI010000053.1"/>
</dbReference>
<dbReference type="GO" id="GO:0016787">
    <property type="term" value="F:hydrolase activity"/>
    <property type="evidence" value="ECO:0007669"/>
    <property type="project" value="UniProtKB-KW"/>
</dbReference>
<dbReference type="NCBIfam" id="TIGR01662">
    <property type="entry name" value="HAD-SF-IIIA"/>
    <property type="match status" value="1"/>
</dbReference>
<dbReference type="Proteomes" id="UP001596283">
    <property type="component" value="Unassembled WGS sequence"/>
</dbReference>
<dbReference type="EMBL" id="JBHSSI010000053">
    <property type="protein sequence ID" value="MFC6261086.1"/>
    <property type="molecule type" value="Genomic_DNA"/>
</dbReference>
<keyword evidence="2 4" id="KW-0378">Hydrolase</keyword>
<protein>
    <submittedName>
        <fullName evidence="4">HAD family hydrolase</fullName>
        <ecNumber evidence="4">3.1.3.-</ecNumber>
    </submittedName>
</protein>
<dbReference type="InterPro" id="IPR023214">
    <property type="entry name" value="HAD_sf"/>
</dbReference>